<evidence type="ECO:0000256" key="1">
    <source>
        <dbReference type="ARBA" id="ARBA00004496"/>
    </source>
</evidence>
<evidence type="ECO:0000259" key="7">
    <source>
        <dbReference type="SMART" id="SM00382"/>
    </source>
</evidence>
<dbReference type="NCBIfam" id="TIGR00390">
    <property type="entry name" value="hslU"/>
    <property type="match status" value="1"/>
</dbReference>
<dbReference type="GO" id="GO:0009376">
    <property type="term" value="C:HslUV protease complex"/>
    <property type="evidence" value="ECO:0007669"/>
    <property type="project" value="InterPro"/>
</dbReference>
<sequence length="434" mass="49293">MTPKKIVEELNKYIIGQEKAKKAVAIALRNRWRRMQLDYNLRAEITPKNILMIGPTGVGKTEIARRLAKLANAPFIKVEATKFTEVGYVGRDVESIIRDLIEIAIKLVREKANKQIINKAKYAVEERIIDAILASNKNKENDNIENRKIIINKLRNGELENKEIDIKITQKVSGIDIMTPPGMEEMANQLQSIFSNINKQNRENRKITIVEARKLLMEEESAKLISDETIKKSAIEAVEQNGIVFIDEIDKIVRRSGDKSGTEVSREGVQRDLLPLIEGSSVSTRYGMIKTDHILFIASGAFHLSKPSDLIPELQGRLPIHVELSALTPKDFERILTEPSSALTRQYQALLSTEGIEIEFTKEGIKRIAELAYEFNECTENIGARRLHTVMEMLLEVPMYKGNEIEKKIIVNKEYVNKNMASLAPKEDLTKYIL</sequence>
<dbReference type="InterPro" id="IPR050052">
    <property type="entry name" value="ATP-dep_Clp_protease_ClpX"/>
</dbReference>
<keyword evidence="6" id="KW-0143">Chaperone</keyword>
<evidence type="ECO:0000313" key="10">
    <source>
        <dbReference type="Proteomes" id="UP000032800"/>
    </source>
</evidence>
<organism evidence="9 10">
    <name type="scientific">Candidatus Portiera aleyrodidarum</name>
    <name type="common">primary endosymbiont of Bemisia tabaci</name>
    <dbReference type="NCBI Taxonomy" id="91844"/>
    <lineage>
        <taxon>Bacteria</taxon>
        <taxon>Pseudomonadati</taxon>
        <taxon>Pseudomonadota</taxon>
        <taxon>Gammaproteobacteria</taxon>
        <taxon>Candidatus Johnevansiales</taxon>
        <taxon>Candidatus Johnevansiaceae</taxon>
        <taxon>Candidatus Portiera</taxon>
    </lineage>
</organism>
<dbReference type="RefSeq" id="WP_219848723.1">
    <property type="nucleotide sequence ID" value="NZ_LN649255.1"/>
</dbReference>
<dbReference type="InterPro" id="IPR019489">
    <property type="entry name" value="Clp_ATPase_C"/>
</dbReference>
<dbReference type="FunFam" id="3.40.50.300:FF:000213">
    <property type="entry name" value="ATP-dependent protease ATPase subunit HslU"/>
    <property type="match status" value="1"/>
</dbReference>
<feature type="domain" description="Clp ATPase C-terminal" evidence="8">
    <location>
        <begin position="327"/>
        <end position="425"/>
    </location>
</feature>
<dbReference type="GO" id="GO:0005524">
    <property type="term" value="F:ATP binding"/>
    <property type="evidence" value="ECO:0007669"/>
    <property type="project" value="UniProtKB-KW"/>
</dbReference>
<protein>
    <submittedName>
        <fullName evidence="9">ATP-dependent protease ATPase subunit HslU</fullName>
    </submittedName>
</protein>
<dbReference type="SMART" id="SM00382">
    <property type="entry name" value="AAA"/>
    <property type="match status" value="1"/>
</dbReference>
<evidence type="ECO:0000256" key="4">
    <source>
        <dbReference type="ARBA" id="ARBA00022741"/>
    </source>
</evidence>
<keyword evidence="4" id="KW-0547">Nucleotide-binding</keyword>
<dbReference type="SUPFAM" id="SSF52540">
    <property type="entry name" value="P-loop containing nucleoside triphosphate hydrolases"/>
    <property type="match status" value="1"/>
</dbReference>
<dbReference type="InterPro" id="IPR003959">
    <property type="entry name" value="ATPase_AAA_core"/>
</dbReference>
<dbReference type="GO" id="GO:0016887">
    <property type="term" value="F:ATP hydrolysis activity"/>
    <property type="evidence" value="ECO:0007669"/>
    <property type="project" value="InterPro"/>
</dbReference>
<dbReference type="SMART" id="SM01086">
    <property type="entry name" value="ClpB_D2-small"/>
    <property type="match status" value="1"/>
</dbReference>
<dbReference type="InterPro" id="IPR004491">
    <property type="entry name" value="HslU"/>
</dbReference>
<keyword evidence="9" id="KW-0645">Protease</keyword>
<feature type="domain" description="AAA+ ATPase" evidence="7">
    <location>
        <begin position="46"/>
        <end position="324"/>
    </location>
</feature>
<reference evidence="9 10" key="1">
    <citation type="journal article" date="2015" name="Genome Biol. Evol.">
        <title>Genome evolution in the primary endosymbiont of whiteflies sheds light on their divergence.</title>
        <authorList>
            <person name="Santos-Garcia D."/>
            <person name="Vargas-Chavez C."/>
            <person name="Moya A."/>
            <person name="Latorre A."/>
            <person name="Silva"/>
            <person name="F J."/>
        </authorList>
    </citation>
    <scope>NUCLEOTIDE SEQUENCE [LARGE SCALE GENOMIC DNA]</scope>
    <source>
        <strain evidence="10">AD-VLC</strain>
    </source>
</reference>
<dbReference type="GO" id="GO:0008233">
    <property type="term" value="F:peptidase activity"/>
    <property type="evidence" value="ECO:0007669"/>
    <property type="project" value="UniProtKB-KW"/>
</dbReference>
<dbReference type="Gene3D" id="1.10.8.60">
    <property type="match status" value="1"/>
</dbReference>
<dbReference type="KEGG" id="plc:PAD_030"/>
<evidence type="ECO:0000256" key="6">
    <source>
        <dbReference type="ARBA" id="ARBA00023186"/>
    </source>
</evidence>
<dbReference type="Proteomes" id="UP000032800">
    <property type="component" value="Chromosome I"/>
</dbReference>
<keyword evidence="9" id="KW-0378">Hydrolase</keyword>
<keyword evidence="5" id="KW-0067">ATP-binding</keyword>
<dbReference type="InterPro" id="IPR003593">
    <property type="entry name" value="AAA+_ATPase"/>
</dbReference>
<comment type="similarity">
    <text evidence="2">Belongs to the ClpX chaperone family. HslU subfamily.</text>
</comment>
<dbReference type="PANTHER" id="PTHR48102:SF3">
    <property type="entry name" value="ATP-DEPENDENT PROTEASE ATPASE SUBUNIT HSLU"/>
    <property type="match status" value="1"/>
</dbReference>
<evidence type="ECO:0000256" key="5">
    <source>
        <dbReference type="ARBA" id="ARBA00022840"/>
    </source>
</evidence>
<evidence type="ECO:0000256" key="2">
    <source>
        <dbReference type="ARBA" id="ARBA00009771"/>
    </source>
</evidence>
<dbReference type="Pfam" id="PF07724">
    <property type="entry name" value="AAA_2"/>
    <property type="match status" value="1"/>
</dbReference>
<keyword evidence="3" id="KW-0963">Cytoplasm</keyword>
<dbReference type="CDD" id="cd19498">
    <property type="entry name" value="RecA-like_HslU"/>
    <property type="match status" value="1"/>
</dbReference>
<dbReference type="GO" id="GO:0051603">
    <property type="term" value="P:proteolysis involved in protein catabolic process"/>
    <property type="evidence" value="ECO:0007669"/>
    <property type="project" value="TreeGrafter"/>
</dbReference>
<dbReference type="NCBIfam" id="NF003544">
    <property type="entry name" value="PRK05201.1"/>
    <property type="match status" value="1"/>
</dbReference>
<comment type="subcellular location">
    <subcellularLocation>
        <location evidence="1">Cytoplasm</location>
    </subcellularLocation>
</comment>
<dbReference type="Pfam" id="PF00004">
    <property type="entry name" value="AAA"/>
    <property type="match status" value="1"/>
</dbReference>
<dbReference type="AlphaFoldDB" id="A0A8D9JS56"/>
<dbReference type="Gene3D" id="3.40.50.300">
    <property type="entry name" value="P-loop containing nucleotide triphosphate hydrolases"/>
    <property type="match status" value="2"/>
</dbReference>
<evidence type="ECO:0000256" key="3">
    <source>
        <dbReference type="ARBA" id="ARBA00022490"/>
    </source>
</evidence>
<dbReference type="EMBL" id="LN649255">
    <property type="protein sequence ID" value="CEI58579.1"/>
    <property type="molecule type" value="Genomic_DNA"/>
</dbReference>
<proteinExistence type="inferred from homology"/>
<gene>
    <name evidence="9" type="primary">hslU</name>
    <name evidence="9" type="ORF">PAD_030</name>
</gene>
<dbReference type="FunFam" id="3.40.50.300:FF:000220">
    <property type="entry name" value="ATP-dependent protease ATPase subunit HslU"/>
    <property type="match status" value="1"/>
</dbReference>
<evidence type="ECO:0000259" key="8">
    <source>
        <dbReference type="SMART" id="SM01086"/>
    </source>
</evidence>
<name>A0A8D9JS56_9GAMM</name>
<dbReference type="InterPro" id="IPR027417">
    <property type="entry name" value="P-loop_NTPase"/>
</dbReference>
<accession>A0A8D9JS56</accession>
<dbReference type="PANTHER" id="PTHR48102">
    <property type="entry name" value="ATP-DEPENDENT CLP PROTEASE ATP-BINDING SUBUNIT CLPX-LIKE, MITOCHONDRIAL-RELATED"/>
    <property type="match status" value="1"/>
</dbReference>
<evidence type="ECO:0000313" key="9">
    <source>
        <dbReference type="EMBL" id="CEI58579.1"/>
    </source>
</evidence>